<dbReference type="InterPro" id="IPR058248">
    <property type="entry name" value="Lxx211020-like"/>
</dbReference>
<gene>
    <name evidence="2" type="ORF">K6753_09550</name>
</gene>
<evidence type="ECO:0000256" key="1">
    <source>
        <dbReference type="SAM" id="SignalP"/>
    </source>
</evidence>
<dbReference type="InterPro" id="IPR036182">
    <property type="entry name" value="PCuAC_sf"/>
</dbReference>
<dbReference type="PANTHER" id="PTHR36302">
    <property type="entry name" value="BLR7088 PROTEIN"/>
    <property type="match status" value="1"/>
</dbReference>
<evidence type="ECO:0000313" key="2">
    <source>
        <dbReference type="EMBL" id="MBZ4039779.1"/>
    </source>
</evidence>
<dbReference type="Proteomes" id="UP001430954">
    <property type="component" value="Unassembled WGS sequence"/>
</dbReference>
<feature type="chain" id="PRO_5045954785" evidence="1">
    <location>
        <begin position="24"/>
        <end position="158"/>
    </location>
</feature>
<proteinExistence type="predicted"/>
<sequence>MNMTRALTLSVALSFCIVPAAIAMQKGAEVASREACAVQMVGGWVRMPPVAMPMMAGFGRIENACGDAVAVVGVRSDAFADVSLHETRIVDGVSRMRAVPRLAVPAGGSVELKPGGLHLMLMQPRGSLEPGDVVEVVLELEGGQTRAVELEVRAPTGR</sequence>
<evidence type="ECO:0000313" key="3">
    <source>
        <dbReference type="Proteomes" id="UP001430954"/>
    </source>
</evidence>
<name>A0ABS7T7C6_9GAMM</name>
<comment type="caution">
    <text evidence="2">The sequence shown here is derived from an EMBL/GenBank/DDBJ whole genome shotgun (WGS) entry which is preliminary data.</text>
</comment>
<dbReference type="Gene3D" id="2.60.40.1890">
    <property type="entry name" value="PCu(A)C copper chaperone"/>
    <property type="match status" value="1"/>
</dbReference>
<accession>A0ABS7T7C6</accession>
<feature type="signal peptide" evidence="1">
    <location>
        <begin position="1"/>
        <end position="23"/>
    </location>
</feature>
<keyword evidence="3" id="KW-1185">Reference proteome</keyword>
<organism evidence="2 3">
    <name type="scientific">Novilysobacter selenitireducens</name>
    <dbReference type="NCBI Taxonomy" id="2872639"/>
    <lineage>
        <taxon>Bacteria</taxon>
        <taxon>Pseudomonadati</taxon>
        <taxon>Pseudomonadota</taxon>
        <taxon>Gammaproteobacteria</taxon>
        <taxon>Lysobacterales</taxon>
        <taxon>Lysobacteraceae</taxon>
        <taxon>Novilysobacter</taxon>
    </lineage>
</organism>
<protein>
    <submittedName>
        <fullName evidence="2">Copper chaperone PCu(A)C</fullName>
    </submittedName>
</protein>
<dbReference type="EMBL" id="JAINZW010000004">
    <property type="protein sequence ID" value="MBZ4039779.1"/>
    <property type="molecule type" value="Genomic_DNA"/>
</dbReference>
<dbReference type="SUPFAM" id="SSF110087">
    <property type="entry name" value="DR1885-like metal-binding protein"/>
    <property type="match status" value="1"/>
</dbReference>
<keyword evidence="1" id="KW-0732">Signal</keyword>
<dbReference type="PANTHER" id="PTHR36302:SF1">
    <property type="entry name" value="COPPER CHAPERONE PCU(A)C"/>
    <property type="match status" value="1"/>
</dbReference>
<reference evidence="2 3" key="1">
    <citation type="submission" date="2021-09" db="EMBL/GenBank/DDBJ databases">
        <title>Lysobacter sp. 13A isolated from the river sediment.</title>
        <authorList>
            <person name="Liu H."/>
            <person name="Li S."/>
            <person name="Mao S."/>
        </authorList>
    </citation>
    <scope>NUCLEOTIDE SEQUENCE [LARGE SCALE GENOMIC DNA]</scope>
    <source>
        <strain evidence="2 3">13A</strain>
    </source>
</reference>
<dbReference type="Pfam" id="PF04314">
    <property type="entry name" value="PCuAC"/>
    <property type="match status" value="1"/>
</dbReference>
<dbReference type="InterPro" id="IPR007410">
    <property type="entry name" value="LpqE-like"/>
</dbReference>